<proteinExistence type="predicted"/>
<accession>A0A9J5YC19</accession>
<evidence type="ECO:0000313" key="3">
    <source>
        <dbReference type="Proteomes" id="UP000824120"/>
    </source>
</evidence>
<dbReference type="AlphaFoldDB" id="A0A9J5YC19"/>
<gene>
    <name evidence="2" type="ORF">H5410_037750</name>
</gene>
<protein>
    <submittedName>
        <fullName evidence="2">Uncharacterized protein</fullName>
    </submittedName>
</protein>
<dbReference type="OrthoDB" id="1324410at2759"/>
<name>A0A9J5YC19_SOLCO</name>
<dbReference type="Proteomes" id="UP000824120">
    <property type="component" value="Chromosome 7"/>
</dbReference>
<dbReference type="EMBL" id="JACXVP010000007">
    <property type="protein sequence ID" value="KAG5596518.1"/>
    <property type="molecule type" value="Genomic_DNA"/>
</dbReference>
<comment type="caution">
    <text evidence="2">The sequence shown here is derived from an EMBL/GenBank/DDBJ whole genome shotgun (WGS) entry which is preliminary data.</text>
</comment>
<keyword evidence="3" id="KW-1185">Reference proteome</keyword>
<feature type="region of interest" description="Disordered" evidence="1">
    <location>
        <begin position="235"/>
        <end position="280"/>
    </location>
</feature>
<evidence type="ECO:0000256" key="1">
    <source>
        <dbReference type="SAM" id="MobiDB-lite"/>
    </source>
</evidence>
<sequence>MSSSLRRACLMRVTSPMWFASYCIGAWVLPCAHQRLVAPGLPSAGYLSYVVCKLLHRSTSLHAPFMLFSTHICRNLSPIFSYDVVHIIVKVVYKVSLRAMRFQVKFLPEAKTLGDFLRSIQALINRVIRYLCWWEVVGTMLGLVEGIDHSKDFGESSGVQELVEGGMQIQQIHDAEPVSIQNLGYHTDGEIEASSWVKSHILELSKTYGVAFEGFREETHALLMKLDERKSVMEKKGVNSAVSTPRHKGIGKNELKNLQSDLNEEVEGARSEGESSLTLK</sequence>
<organism evidence="2 3">
    <name type="scientific">Solanum commersonii</name>
    <name type="common">Commerson's wild potato</name>
    <name type="synonym">Commerson's nightshade</name>
    <dbReference type="NCBI Taxonomy" id="4109"/>
    <lineage>
        <taxon>Eukaryota</taxon>
        <taxon>Viridiplantae</taxon>
        <taxon>Streptophyta</taxon>
        <taxon>Embryophyta</taxon>
        <taxon>Tracheophyta</taxon>
        <taxon>Spermatophyta</taxon>
        <taxon>Magnoliopsida</taxon>
        <taxon>eudicotyledons</taxon>
        <taxon>Gunneridae</taxon>
        <taxon>Pentapetalae</taxon>
        <taxon>asterids</taxon>
        <taxon>lamiids</taxon>
        <taxon>Solanales</taxon>
        <taxon>Solanaceae</taxon>
        <taxon>Solanoideae</taxon>
        <taxon>Solaneae</taxon>
        <taxon>Solanum</taxon>
    </lineage>
</organism>
<evidence type="ECO:0000313" key="2">
    <source>
        <dbReference type="EMBL" id="KAG5596518.1"/>
    </source>
</evidence>
<reference evidence="2 3" key="1">
    <citation type="submission" date="2020-09" db="EMBL/GenBank/DDBJ databases">
        <title>De no assembly of potato wild relative species, Solanum commersonii.</title>
        <authorList>
            <person name="Cho K."/>
        </authorList>
    </citation>
    <scope>NUCLEOTIDE SEQUENCE [LARGE SCALE GENOMIC DNA]</scope>
    <source>
        <strain evidence="2">LZ3.2</strain>
        <tissue evidence="2">Leaf</tissue>
    </source>
</reference>